<accession>A0A813FAJ5</accession>
<keyword evidence="3" id="KW-1185">Reference proteome</keyword>
<dbReference type="AlphaFoldDB" id="A0A813FAJ5"/>
<gene>
    <name evidence="2" type="ORF">PGLA1383_LOCUS28394</name>
</gene>
<dbReference type="EMBL" id="CAJNNV010024761">
    <property type="protein sequence ID" value="CAE8610578.1"/>
    <property type="molecule type" value="Genomic_DNA"/>
</dbReference>
<comment type="caution">
    <text evidence="2">The sequence shown here is derived from an EMBL/GenBank/DDBJ whole genome shotgun (WGS) entry which is preliminary data.</text>
</comment>
<evidence type="ECO:0000313" key="3">
    <source>
        <dbReference type="Proteomes" id="UP000654075"/>
    </source>
</evidence>
<evidence type="ECO:0000256" key="1">
    <source>
        <dbReference type="SAM" id="MobiDB-lite"/>
    </source>
</evidence>
<feature type="region of interest" description="Disordered" evidence="1">
    <location>
        <begin position="135"/>
        <end position="174"/>
    </location>
</feature>
<reference evidence="2" key="1">
    <citation type="submission" date="2021-02" db="EMBL/GenBank/DDBJ databases">
        <authorList>
            <person name="Dougan E. K."/>
            <person name="Rhodes N."/>
            <person name="Thang M."/>
            <person name="Chan C."/>
        </authorList>
    </citation>
    <scope>NUCLEOTIDE SEQUENCE</scope>
</reference>
<feature type="non-terminal residue" evidence="2">
    <location>
        <position position="188"/>
    </location>
</feature>
<organism evidence="2 3">
    <name type="scientific">Polarella glacialis</name>
    <name type="common">Dinoflagellate</name>
    <dbReference type="NCBI Taxonomy" id="89957"/>
    <lineage>
        <taxon>Eukaryota</taxon>
        <taxon>Sar</taxon>
        <taxon>Alveolata</taxon>
        <taxon>Dinophyceae</taxon>
        <taxon>Suessiales</taxon>
        <taxon>Suessiaceae</taxon>
        <taxon>Polarella</taxon>
    </lineage>
</organism>
<sequence length="188" mass="20495">EWLGGEAELIGSEPFCLSGCIAALWLVGTAEQDWGGGNAVFLLQLARIMLGVLAPWSSSKPYRWGDAFVPALGRWGGWERPTAEEVCQELPFDADGDCPHWARNTVGGCKASEDSQSVPQFVVDDLKTWHEDYVSENTSEAEGVPGSRNSNNKNDNNINNNDKTVPQVPASMNADLTPVAPASWLKYR</sequence>
<proteinExistence type="predicted"/>
<name>A0A813FAJ5_POLGL</name>
<feature type="compositionally biased region" description="Low complexity" evidence="1">
    <location>
        <begin position="149"/>
        <end position="163"/>
    </location>
</feature>
<dbReference type="Proteomes" id="UP000654075">
    <property type="component" value="Unassembled WGS sequence"/>
</dbReference>
<evidence type="ECO:0000313" key="2">
    <source>
        <dbReference type="EMBL" id="CAE8610578.1"/>
    </source>
</evidence>
<protein>
    <submittedName>
        <fullName evidence="2">Uncharacterized protein</fullName>
    </submittedName>
</protein>